<dbReference type="SUPFAM" id="SSF103473">
    <property type="entry name" value="MFS general substrate transporter"/>
    <property type="match status" value="1"/>
</dbReference>
<organism evidence="8 9">
    <name type="scientific">Cohnella cellulosilytica</name>
    <dbReference type="NCBI Taxonomy" id="986710"/>
    <lineage>
        <taxon>Bacteria</taxon>
        <taxon>Bacillati</taxon>
        <taxon>Bacillota</taxon>
        <taxon>Bacilli</taxon>
        <taxon>Bacillales</taxon>
        <taxon>Paenibacillaceae</taxon>
        <taxon>Cohnella</taxon>
    </lineage>
</organism>
<gene>
    <name evidence="8" type="ORF">ACFQMJ_07115</name>
</gene>
<feature type="transmembrane region" description="Helical" evidence="6">
    <location>
        <begin position="333"/>
        <end position="354"/>
    </location>
</feature>
<dbReference type="PANTHER" id="PTHR23523:SF2">
    <property type="entry name" value="2-NITROIMIDAZOLE TRANSPORTER"/>
    <property type="match status" value="1"/>
</dbReference>
<evidence type="ECO:0000313" key="9">
    <source>
        <dbReference type="Proteomes" id="UP001596378"/>
    </source>
</evidence>
<feature type="transmembrane region" description="Helical" evidence="6">
    <location>
        <begin position="243"/>
        <end position="267"/>
    </location>
</feature>
<proteinExistence type="predicted"/>
<keyword evidence="4 6" id="KW-1133">Transmembrane helix</keyword>
<keyword evidence="5 6" id="KW-0472">Membrane</keyword>
<dbReference type="Pfam" id="PF07690">
    <property type="entry name" value="MFS_1"/>
    <property type="match status" value="1"/>
</dbReference>
<evidence type="ECO:0000259" key="7">
    <source>
        <dbReference type="PROSITE" id="PS50850"/>
    </source>
</evidence>
<feature type="transmembrane region" description="Helical" evidence="6">
    <location>
        <begin position="300"/>
        <end position="321"/>
    </location>
</feature>
<dbReference type="EMBL" id="JBHTAI010000004">
    <property type="protein sequence ID" value="MFC7148300.1"/>
    <property type="molecule type" value="Genomic_DNA"/>
</dbReference>
<feature type="transmembrane region" description="Helical" evidence="6">
    <location>
        <begin position="210"/>
        <end position="231"/>
    </location>
</feature>
<feature type="transmembrane region" description="Helical" evidence="6">
    <location>
        <begin position="130"/>
        <end position="154"/>
    </location>
</feature>
<keyword evidence="9" id="KW-1185">Reference proteome</keyword>
<dbReference type="Proteomes" id="UP001596378">
    <property type="component" value="Unassembled WGS sequence"/>
</dbReference>
<evidence type="ECO:0000256" key="5">
    <source>
        <dbReference type="ARBA" id="ARBA00023136"/>
    </source>
</evidence>
<dbReference type="PANTHER" id="PTHR23523">
    <property type="match status" value="1"/>
</dbReference>
<evidence type="ECO:0000313" key="8">
    <source>
        <dbReference type="EMBL" id="MFC7148300.1"/>
    </source>
</evidence>
<name>A0ABW2FBY4_9BACL</name>
<keyword evidence="3 6" id="KW-0812">Transmembrane</keyword>
<dbReference type="InterPro" id="IPR036259">
    <property type="entry name" value="MFS_trans_sf"/>
</dbReference>
<accession>A0ABW2FBY4</accession>
<evidence type="ECO:0000256" key="1">
    <source>
        <dbReference type="ARBA" id="ARBA00004651"/>
    </source>
</evidence>
<dbReference type="Gene3D" id="1.20.1250.20">
    <property type="entry name" value="MFS general substrate transporter like domains"/>
    <property type="match status" value="2"/>
</dbReference>
<feature type="transmembrane region" description="Helical" evidence="6">
    <location>
        <begin position="75"/>
        <end position="92"/>
    </location>
</feature>
<comment type="caution">
    <text evidence="8">The sequence shown here is derived from an EMBL/GenBank/DDBJ whole genome shotgun (WGS) entry which is preliminary data.</text>
</comment>
<feature type="transmembrane region" description="Helical" evidence="6">
    <location>
        <begin position="98"/>
        <end position="118"/>
    </location>
</feature>
<dbReference type="InterPro" id="IPR011701">
    <property type="entry name" value="MFS"/>
</dbReference>
<reference evidence="9" key="1">
    <citation type="journal article" date="2019" name="Int. J. Syst. Evol. Microbiol.">
        <title>The Global Catalogue of Microorganisms (GCM) 10K type strain sequencing project: providing services to taxonomists for standard genome sequencing and annotation.</title>
        <authorList>
            <consortium name="The Broad Institute Genomics Platform"/>
            <consortium name="The Broad Institute Genome Sequencing Center for Infectious Disease"/>
            <person name="Wu L."/>
            <person name="Ma J."/>
        </authorList>
    </citation>
    <scope>NUCLEOTIDE SEQUENCE [LARGE SCALE GENOMIC DNA]</scope>
    <source>
        <strain evidence="9">KCTC 12907</strain>
    </source>
</reference>
<feature type="transmembrane region" description="Helical" evidence="6">
    <location>
        <begin position="166"/>
        <end position="184"/>
    </location>
</feature>
<sequence length="400" mass="42362">MSKRNLIWMILAMTFVTASMRPSNTSIPPLLVTIRDDLGMSSTALSLLAVIPILCIGLTSTFAARIGRRWGAERAIGLSLLLIGAGTAMRFAANSSLFLLLTAVVAGIGTSVASPLFSSFIKRNFPGHTAILTGIYTLGVGIGASMGSGLTIPLQQAFHGSWSTGLGIWFLFPLATFVIWLPIFRRKPVASAPDASAASLVKLPVKNKTAWLLTFLYGLQACIHFIVATWLAPIAQESGFSDYIAGIMLTVYIGLQTLCGFGIAIFVQRSPSRAPWLIGSSAVMLIGVLPLILLPPAYGPWMSAVMLGVGSGGLFSLSLLMPLDHTKSALESGAWMSMIQLFGSLISGLGPMLIGALRDVSGNYRSSYVALLIMCGLLLWVSLKIRKGLIQPGATRGGEA</sequence>
<dbReference type="PROSITE" id="PS50850">
    <property type="entry name" value="MFS"/>
    <property type="match status" value="1"/>
</dbReference>
<evidence type="ECO:0000256" key="3">
    <source>
        <dbReference type="ARBA" id="ARBA00022692"/>
    </source>
</evidence>
<evidence type="ECO:0000256" key="2">
    <source>
        <dbReference type="ARBA" id="ARBA00022448"/>
    </source>
</evidence>
<dbReference type="InterPro" id="IPR020846">
    <property type="entry name" value="MFS_dom"/>
</dbReference>
<comment type="subcellular location">
    <subcellularLocation>
        <location evidence="1">Cell membrane</location>
        <topology evidence="1">Multi-pass membrane protein</topology>
    </subcellularLocation>
</comment>
<feature type="transmembrane region" description="Helical" evidence="6">
    <location>
        <begin position="366"/>
        <end position="383"/>
    </location>
</feature>
<protein>
    <submittedName>
        <fullName evidence="8">CynX/NimT family MFS transporter</fullName>
    </submittedName>
</protein>
<dbReference type="RefSeq" id="WP_378045445.1">
    <property type="nucleotide sequence ID" value="NZ_JBHMDN010000007.1"/>
</dbReference>
<dbReference type="InterPro" id="IPR052524">
    <property type="entry name" value="MFS_Cyanate_Porter"/>
</dbReference>
<feature type="transmembrane region" description="Helical" evidence="6">
    <location>
        <begin position="274"/>
        <end position="294"/>
    </location>
</feature>
<feature type="transmembrane region" description="Helical" evidence="6">
    <location>
        <begin position="41"/>
        <end position="63"/>
    </location>
</feature>
<evidence type="ECO:0000256" key="4">
    <source>
        <dbReference type="ARBA" id="ARBA00022989"/>
    </source>
</evidence>
<feature type="domain" description="Major facilitator superfamily (MFS) profile" evidence="7">
    <location>
        <begin position="7"/>
        <end position="388"/>
    </location>
</feature>
<evidence type="ECO:0000256" key="6">
    <source>
        <dbReference type="SAM" id="Phobius"/>
    </source>
</evidence>
<keyword evidence="2" id="KW-0813">Transport</keyword>